<dbReference type="Proteomes" id="UP001642540">
    <property type="component" value="Unassembled WGS sequence"/>
</dbReference>
<dbReference type="InterPro" id="IPR004911">
    <property type="entry name" value="Interferon-induced_GILT"/>
</dbReference>
<reference evidence="7 8" key="1">
    <citation type="submission" date="2024-08" db="EMBL/GenBank/DDBJ databases">
        <authorList>
            <person name="Cucini C."/>
            <person name="Frati F."/>
        </authorList>
    </citation>
    <scope>NUCLEOTIDE SEQUENCE [LARGE SCALE GENOMIC DNA]</scope>
</reference>
<comment type="similarity">
    <text evidence="2">Belongs to the GILT family.</text>
</comment>
<proteinExistence type="inferred from homology"/>
<gene>
    <name evidence="7" type="ORF">ODALV1_LOCUS264</name>
</gene>
<keyword evidence="5" id="KW-0325">Glycoprotein</keyword>
<keyword evidence="8" id="KW-1185">Reference proteome</keyword>
<evidence type="ECO:0000256" key="5">
    <source>
        <dbReference type="ARBA" id="ARBA00023180"/>
    </source>
</evidence>
<keyword evidence="3" id="KW-0964">Secreted</keyword>
<dbReference type="PANTHER" id="PTHR13234">
    <property type="entry name" value="GAMMA-INTERFERON INDUCIBLE LYSOSOMAL THIOL REDUCTASE GILT"/>
    <property type="match status" value="1"/>
</dbReference>
<evidence type="ECO:0000256" key="2">
    <source>
        <dbReference type="ARBA" id="ARBA00005679"/>
    </source>
</evidence>
<comment type="caution">
    <text evidence="7">The sequence shown here is derived from an EMBL/GenBank/DDBJ whole genome shotgun (WGS) entry which is preliminary data.</text>
</comment>
<feature type="transmembrane region" description="Helical" evidence="6">
    <location>
        <begin position="93"/>
        <end position="112"/>
    </location>
</feature>
<name>A0ABP1PI53_9HEXA</name>
<dbReference type="EMBL" id="CAXLJM020000001">
    <property type="protein sequence ID" value="CAL8068422.1"/>
    <property type="molecule type" value="Genomic_DNA"/>
</dbReference>
<dbReference type="PANTHER" id="PTHR13234:SF8">
    <property type="entry name" value="GAMMA-INTERFERON-INDUCIBLE LYSOSOMAL THIOL REDUCTASE"/>
    <property type="match status" value="1"/>
</dbReference>
<organism evidence="7 8">
    <name type="scientific">Orchesella dallaii</name>
    <dbReference type="NCBI Taxonomy" id="48710"/>
    <lineage>
        <taxon>Eukaryota</taxon>
        <taxon>Metazoa</taxon>
        <taxon>Ecdysozoa</taxon>
        <taxon>Arthropoda</taxon>
        <taxon>Hexapoda</taxon>
        <taxon>Collembola</taxon>
        <taxon>Entomobryomorpha</taxon>
        <taxon>Entomobryoidea</taxon>
        <taxon>Orchesellidae</taxon>
        <taxon>Orchesellinae</taxon>
        <taxon>Orchesella</taxon>
    </lineage>
</organism>
<evidence type="ECO:0000313" key="7">
    <source>
        <dbReference type="EMBL" id="CAL8068422.1"/>
    </source>
</evidence>
<keyword evidence="6" id="KW-0472">Membrane</keyword>
<evidence type="ECO:0000256" key="6">
    <source>
        <dbReference type="SAM" id="Phobius"/>
    </source>
</evidence>
<keyword evidence="6" id="KW-1133">Transmembrane helix</keyword>
<accession>A0ABP1PI53</accession>
<comment type="subcellular location">
    <subcellularLocation>
        <location evidence="1">Secreted</location>
    </subcellularLocation>
</comment>
<evidence type="ECO:0000256" key="3">
    <source>
        <dbReference type="ARBA" id="ARBA00022525"/>
    </source>
</evidence>
<evidence type="ECO:0000313" key="8">
    <source>
        <dbReference type="Proteomes" id="UP001642540"/>
    </source>
</evidence>
<dbReference type="Pfam" id="PF03227">
    <property type="entry name" value="GILT"/>
    <property type="match status" value="1"/>
</dbReference>
<evidence type="ECO:0000256" key="4">
    <source>
        <dbReference type="ARBA" id="ARBA00022729"/>
    </source>
</evidence>
<keyword evidence="6" id="KW-0812">Transmembrane</keyword>
<keyword evidence="4" id="KW-0732">Signal</keyword>
<evidence type="ECO:0000256" key="1">
    <source>
        <dbReference type="ARBA" id="ARBA00004613"/>
    </source>
</evidence>
<sequence>MSWNNLGESTSIIRSLHKIVNRREELPCNEREDKCLMNIILERNNCNVATIFINANTQKSSYIGPFAAQFDSLKFSVILGSDENQKGHNWKDLVSPFTAVVWPLVFLSMFYFTRFFDWFSVISIFLEKGFSSIIPLSKGATWNLILVWLYCSFLIRNFYTSQMYSHLTKFPDPTNLPKSIKELFDKKTLPILCEHILAFHLLDHINFNNALRNISSFEFDPYFSAFKRIQVVKTESQIPQFWKDVSRSRDISCEAFPNLRLLFAKDRTDVKCKTSSRFALLSYSVGTRRAYSSSYLTPVLELFGNRLIYKSINDLSFMSKPVLWVCRKKLFFYDQVQFRIGSLVDSGIINWLALNYDVQQQAEILKNVSIEAGYLKGINFFMYALQRNTAKGKFGGKTGVVKNENWNGTSIIIPNQIYTALQTLGGVFNPYLAVDLVPYGKCNTTFTDGIPKFQCRRGDRDDEAYKIHNCIISQNSAAKSLAYCTVSNRENPYAFKECADSTGLDFTRIESCKNSWEGTILFAAMSVKHRSLVVRPFRHPWVVFNDEYNADDYDRATEDFMGLVCEKLKTKNFDAPSHCLEAKKN</sequence>
<protein>
    <submittedName>
        <fullName evidence="7">Uncharacterized protein</fullName>
    </submittedName>
</protein>